<dbReference type="Pfam" id="PF13490">
    <property type="entry name" value="zf-HC2"/>
    <property type="match status" value="1"/>
</dbReference>
<feature type="domain" description="Putative zinc-finger" evidence="2">
    <location>
        <begin position="62"/>
        <end position="89"/>
    </location>
</feature>
<name>A0A1B2DFB0_9BACL</name>
<proteinExistence type="predicted"/>
<organism evidence="3">
    <name type="scientific">Paenibacillus sp. BIHB 4019</name>
    <dbReference type="NCBI Taxonomy" id="1870819"/>
    <lineage>
        <taxon>Bacteria</taxon>
        <taxon>Bacillati</taxon>
        <taxon>Bacillota</taxon>
        <taxon>Bacilli</taxon>
        <taxon>Bacillales</taxon>
        <taxon>Paenibacillaceae</taxon>
        <taxon>Paenibacillus</taxon>
    </lineage>
</organism>
<dbReference type="AlphaFoldDB" id="A0A1B2DFB0"/>
<evidence type="ECO:0000259" key="2">
    <source>
        <dbReference type="Pfam" id="PF13490"/>
    </source>
</evidence>
<reference evidence="3" key="1">
    <citation type="submission" date="2016-08" db="EMBL/GenBank/DDBJ databases">
        <title>Complete Genome Seqeunce of Paenibacillus sp. BIHB 4019 from tea rhizoplane.</title>
        <authorList>
            <person name="Thakur R."/>
            <person name="Swarnkar M.K."/>
            <person name="Gulati A."/>
        </authorList>
    </citation>
    <scope>NUCLEOTIDE SEQUENCE [LARGE SCALE GENOMIC DNA]</scope>
    <source>
        <strain evidence="3">BIHB4019</strain>
    </source>
</reference>
<feature type="compositionally biased region" description="Basic and acidic residues" evidence="1">
    <location>
        <begin position="1"/>
        <end position="11"/>
    </location>
</feature>
<dbReference type="EMBL" id="CP016808">
    <property type="protein sequence ID" value="ANY66401.1"/>
    <property type="molecule type" value="Genomic_DNA"/>
</dbReference>
<evidence type="ECO:0000313" key="3">
    <source>
        <dbReference type="EMBL" id="ANY66401.1"/>
    </source>
</evidence>
<feature type="region of interest" description="Disordered" evidence="1">
    <location>
        <begin position="1"/>
        <end position="32"/>
    </location>
</feature>
<dbReference type="RefSeq" id="WP_099517739.1">
    <property type="nucleotide sequence ID" value="NZ_CP016808.1"/>
</dbReference>
<feature type="compositionally biased region" description="Low complexity" evidence="1">
    <location>
        <begin position="21"/>
        <end position="32"/>
    </location>
</feature>
<sequence length="249" mass="28359">MSHHEEYKVGESSRTQQQGKQVEQPVEQPIEQPIEQLKMPMTDEASSASKHVHHLNHVEASLLEQYVANVLSEPEREQIERQLAECDECLEQFMLVLEADMAGSTPMSVAHIAGAVPEASPLNQAIELPDFEQMGRKLSKQLFGASESEIQEQLSVPGPFLQEKSYRRRSWLQHPATHYTAAAVITLLLLGTGVLNNISQELEKIDHSRLQHKEEQLIRDKEQRESSWSQQMMNRTSLWLDGIASKRFK</sequence>
<dbReference type="InterPro" id="IPR027383">
    <property type="entry name" value="Znf_put"/>
</dbReference>
<accession>A0A1B2DFB0</accession>
<gene>
    <name evidence="3" type="ORF">BBD42_07970</name>
</gene>
<protein>
    <recommendedName>
        <fullName evidence="2">Putative zinc-finger domain-containing protein</fullName>
    </recommendedName>
</protein>
<evidence type="ECO:0000256" key="1">
    <source>
        <dbReference type="SAM" id="MobiDB-lite"/>
    </source>
</evidence>